<keyword evidence="6 11" id="KW-0812">Transmembrane</keyword>
<feature type="domain" description="ArnT-like N-terminal" evidence="12">
    <location>
        <begin position="680"/>
        <end position="907"/>
    </location>
</feature>
<evidence type="ECO:0000256" key="9">
    <source>
        <dbReference type="ARBA" id="ARBA00093617"/>
    </source>
</evidence>
<dbReference type="GO" id="GO:0000030">
    <property type="term" value="F:mannosyltransferase activity"/>
    <property type="evidence" value="ECO:0007669"/>
    <property type="project" value="InterPro"/>
</dbReference>
<feature type="transmembrane region" description="Helical" evidence="11">
    <location>
        <begin position="375"/>
        <end position="391"/>
    </location>
</feature>
<feature type="transmembrane region" description="Helical" evidence="11">
    <location>
        <begin position="316"/>
        <end position="335"/>
    </location>
</feature>
<keyword evidence="7 11" id="KW-1133">Transmembrane helix</keyword>
<evidence type="ECO:0000256" key="2">
    <source>
        <dbReference type="ARBA" id="ARBA00004922"/>
    </source>
</evidence>
<keyword evidence="8 11" id="KW-0472">Membrane</keyword>
<feature type="transmembrane region" description="Helical" evidence="11">
    <location>
        <begin position="1059"/>
        <end position="1079"/>
    </location>
</feature>
<dbReference type="GO" id="GO:0016020">
    <property type="term" value="C:membrane"/>
    <property type="evidence" value="ECO:0007669"/>
    <property type="project" value="InterPro"/>
</dbReference>
<dbReference type="GO" id="GO:0012505">
    <property type="term" value="C:endomembrane system"/>
    <property type="evidence" value="ECO:0007669"/>
    <property type="project" value="UniProtKB-SubCell"/>
</dbReference>
<organism evidence="14 15">
    <name type="scientific">Candidatus Pristimantibacillus lignocellulolyticus</name>
    <dbReference type="NCBI Taxonomy" id="2994561"/>
    <lineage>
        <taxon>Bacteria</taxon>
        <taxon>Bacillati</taxon>
        <taxon>Bacillota</taxon>
        <taxon>Bacilli</taxon>
        <taxon>Bacillales</taxon>
        <taxon>Paenibacillaceae</taxon>
        <taxon>Candidatus Pristimantibacillus</taxon>
    </lineage>
</organism>
<sequence>MSDLRMNFTNHSWVRLLLLISLIGFGLFVATPVFAAEAEADPKISILKPLIAIGLFCIMSAVVHQIWFRDHKLLEKKFILKKTPLIWTSILIGLAIRLWLAATNSGYVNDLALFHYWGNYAYSAGMLEFYHGDFFVDYPPGYIYVLYIVAWLGDLLNIDYGSMGFLILYKLPAIIADVIASLLIFKLANKKLSMPISLGLMLIYWFNPVVLIDGAVWGQVDSIFALVLVISIAFFMDKRIAAASVTFAIAALIKPQAFIFMPIVLLALWYGRSWKNVMISAAYGFGTFLLLALPLFLKGDGLNQLIDLYKGTLSSYAYGSLNAFNLYSLFGYNWIELDEKMLGITLEIWGYVGIALAVFYAGWLGLRSKVKLEQLYFIAASLIGIVFILVTKMHERYMFVIIVLLIMAFVQHQDRRLLHLVYGFTITNTLNLYDALAFSPMTTFVPNDGVAILSAAGNVILLIYMLYIGVDLFIKKRTLNVDARDAQLKLQHAAEIVTSDVLDTDEIQPPRRWYDIGMKRKDWIIVAIVTLIYGIIAFINLGDMKSPKTVWEPTVVGESVIFDLGTSQPIERITSFGGVGSGEYSYSFANELGQWSNEVVVTHDHVAVFAWHEENIMQDVTYVKLTATKLGFRLHELGVYVQGSQEPAPMTIIENTNSDSKASHLIDEQQLSQYHHTYKHGSYFDEVYHARTAYENIEGIQAYESTHPPLGKILIALGIQLFGFGPFGWRFMGTLFGVLMLPVIYFMAKAILRKTVYAAGAIILLAVDFMHFTQTRIATIDVYAVFFIMLMFFFMNQYATLNFYRERLRSTWIPLGLAGLCFGLGVASKWIVLYGGAGLAIMLAIVLWRRYQQYRAAKLLLEEGKNLKVEYIAQLTTMKQKFVPYTVYTLLICILFYIGVPALIYALSNIPVLTALPSGYTWQALVDYQVNMYNYHSNLVSSHPFSSTWWEWPFMKRPVWYYVDSEIATGLRSTIVALGNPIIWWSGIFAMIATIFISIRKKEYMAMMLFIAYGSQYIPWMLVPRETFLYHYFAMVPFIVLSIMYIAKYIEEKNRMRKIGRNVIIAIAIFLFILFYPALSGAVVSEQFVNDYLRWFPSWLF</sequence>
<reference evidence="14" key="1">
    <citation type="submission" date="2022-05" db="EMBL/GenBank/DDBJ databases">
        <title>Novel bacterial taxa in a minimal lignocellulolytic consortium and its capacity to transform plastics disclosed by genome-resolved metagenomics.</title>
        <authorList>
            <person name="Rodriguez C.A.D."/>
            <person name="Diaz-Garcia L."/>
            <person name="Herrera K."/>
            <person name="Tarazona N.A."/>
            <person name="Sproer C."/>
            <person name="Overmann J."/>
            <person name="Jimenez D.J."/>
        </authorList>
    </citation>
    <scope>NUCLEOTIDE SEQUENCE</scope>
    <source>
        <strain evidence="14">MAG5</strain>
    </source>
</reference>
<evidence type="ECO:0000313" key="14">
    <source>
        <dbReference type="EMBL" id="URN94578.1"/>
    </source>
</evidence>
<evidence type="ECO:0000256" key="6">
    <source>
        <dbReference type="ARBA" id="ARBA00022692"/>
    </source>
</evidence>
<protein>
    <recommendedName>
        <fullName evidence="9">Polyprenol-phosphate-mannose--protein mannosyltransferase</fullName>
    </recommendedName>
    <alternativeName>
        <fullName evidence="10">Protein O-mannosyltransferase</fullName>
    </alternativeName>
</protein>
<dbReference type="GO" id="GO:0006493">
    <property type="term" value="P:protein O-linked glycosylation"/>
    <property type="evidence" value="ECO:0007669"/>
    <property type="project" value="InterPro"/>
</dbReference>
<feature type="transmembrane region" description="Helical" evidence="11">
    <location>
        <begin position="523"/>
        <end position="541"/>
    </location>
</feature>
<feature type="transmembrane region" description="Helical" evidence="11">
    <location>
        <begin position="885"/>
        <end position="907"/>
    </location>
</feature>
<evidence type="ECO:0000313" key="15">
    <source>
        <dbReference type="Proteomes" id="UP001056756"/>
    </source>
</evidence>
<comment type="similarity">
    <text evidence="3">Belongs to the glycosyltransferase 39 family.</text>
</comment>
<evidence type="ECO:0000256" key="11">
    <source>
        <dbReference type="SAM" id="Phobius"/>
    </source>
</evidence>
<dbReference type="InterPro" id="IPR032421">
    <property type="entry name" value="PMT_4TMC"/>
</dbReference>
<feature type="transmembrane region" description="Helical" evidence="11">
    <location>
        <begin position="1006"/>
        <end position="1023"/>
    </location>
</feature>
<dbReference type="AlphaFoldDB" id="A0A9J6ZEJ3"/>
<gene>
    <name evidence="14" type="ORF">NAG76_22640</name>
</gene>
<feature type="transmembrane region" description="Helical" evidence="11">
    <location>
        <begin position="216"/>
        <end position="235"/>
    </location>
</feature>
<feature type="transmembrane region" description="Helical" evidence="11">
    <location>
        <begin position="45"/>
        <end position="63"/>
    </location>
</feature>
<feature type="transmembrane region" description="Helical" evidence="11">
    <location>
        <begin position="420"/>
        <end position="438"/>
    </location>
</feature>
<dbReference type="Pfam" id="PF02366">
    <property type="entry name" value="PMT"/>
    <property type="match status" value="1"/>
</dbReference>
<dbReference type="InterPro" id="IPR027005">
    <property type="entry name" value="PMT-like"/>
</dbReference>
<dbReference type="EMBL" id="CP097899">
    <property type="protein sequence ID" value="URN94578.1"/>
    <property type="molecule type" value="Genomic_DNA"/>
</dbReference>
<evidence type="ECO:0000259" key="12">
    <source>
        <dbReference type="Pfam" id="PF02366"/>
    </source>
</evidence>
<keyword evidence="5" id="KW-0808">Transferase</keyword>
<dbReference type="InterPro" id="IPR003342">
    <property type="entry name" value="ArnT-like_N"/>
</dbReference>
<dbReference type="Pfam" id="PF16192">
    <property type="entry name" value="PMT_4TMC"/>
    <property type="match status" value="1"/>
</dbReference>
<feature type="transmembrane region" description="Helical" evidence="11">
    <location>
        <begin position="755"/>
        <end position="772"/>
    </location>
</feature>
<feature type="transmembrane region" description="Helical" evidence="11">
    <location>
        <begin position="982"/>
        <end position="999"/>
    </location>
</feature>
<comment type="pathway">
    <text evidence="2">Protein modification; protein glycosylation.</text>
</comment>
<name>A0A9J6ZEJ3_9BACL</name>
<keyword evidence="4" id="KW-0328">Glycosyltransferase</keyword>
<feature type="transmembrane region" description="Helical" evidence="11">
    <location>
        <begin position="778"/>
        <end position="796"/>
    </location>
</feature>
<evidence type="ECO:0000256" key="3">
    <source>
        <dbReference type="ARBA" id="ARBA00007222"/>
    </source>
</evidence>
<evidence type="ECO:0000256" key="7">
    <source>
        <dbReference type="ARBA" id="ARBA00022989"/>
    </source>
</evidence>
<feature type="transmembrane region" description="Helical" evidence="11">
    <location>
        <begin position="247"/>
        <end position="271"/>
    </location>
</feature>
<accession>A0A9J6ZEJ3</accession>
<feature type="transmembrane region" description="Helical" evidence="11">
    <location>
        <begin position="727"/>
        <end position="748"/>
    </location>
</feature>
<feature type="transmembrane region" description="Helical" evidence="11">
    <location>
        <begin position="341"/>
        <end position="363"/>
    </location>
</feature>
<evidence type="ECO:0000256" key="5">
    <source>
        <dbReference type="ARBA" id="ARBA00022679"/>
    </source>
</evidence>
<feature type="domain" description="Protein O-mannosyl-transferase C-terminal four TM" evidence="13">
    <location>
        <begin position="922"/>
        <end position="1099"/>
    </location>
</feature>
<feature type="transmembrane region" description="Helical" evidence="11">
    <location>
        <begin position="831"/>
        <end position="848"/>
    </location>
</feature>
<dbReference type="PANTHER" id="PTHR10050">
    <property type="entry name" value="DOLICHYL-PHOSPHATE-MANNOSE--PROTEIN MANNOSYLTRANSFERASE"/>
    <property type="match status" value="1"/>
</dbReference>
<proteinExistence type="inferred from homology"/>
<feature type="transmembrane region" description="Helical" evidence="11">
    <location>
        <begin position="450"/>
        <end position="474"/>
    </location>
</feature>
<feature type="transmembrane region" description="Helical" evidence="11">
    <location>
        <begin position="166"/>
        <end position="185"/>
    </location>
</feature>
<feature type="transmembrane region" description="Helical" evidence="11">
    <location>
        <begin position="84"/>
        <end position="102"/>
    </location>
</feature>
<feature type="transmembrane region" description="Helical" evidence="11">
    <location>
        <begin position="142"/>
        <end position="160"/>
    </location>
</feature>
<dbReference type="KEGG" id="plig:NAG76_22640"/>
<evidence type="ECO:0000256" key="4">
    <source>
        <dbReference type="ARBA" id="ARBA00022676"/>
    </source>
</evidence>
<feature type="transmembrane region" description="Helical" evidence="11">
    <location>
        <begin position="192"/>
        <end position="210"/>
    </location>
</feature>
<evidence type="ECO:0000256" key="10">
    <source>
        <dbReference type="ARBA" id="ARBA00093644"/>
    </source>
</evidence>
<evidence type="ECO:0000256" key="8">
    <source>
        <dbReference type="ARBA" id="ARBA00023136"/>
    </source>
</evidence>
<dbReference type="Proteomes" id="UP001056756">
    <property type="component" value="Chromosome"/>
</dbReference>
<evidence type="ECO:0000259" key="13">
    <source>
        <dbReference type="Pfam" id="PF16192"/>
    </source>
</evidence>
<feature type="transmembrane region" description="Helical" evidence="11">
    <location>
        <begin position="277"/>
        <end position="296"/>
    </location>
</feature>
<evidence type="ECO:0000256" key="1">
    <source>
        <dbReference type="ARBA" id="ARBA00004127"/>
    </source>
</evidence>
<feature type="transmembrane region" description="Helical" evidence="11">
    <location>
        <begin position="808"/>
        <end position="825"/>
    </location>
</feature>
<feature type="transmembrane region" description="Helical" evidence="11">
    <location>
        <begin position="1029"/>
        <end position="1047"/>
    </location>
</feature>
<comment type="subcellular location">
    <subcellularLocation>
        <location evidence="1">Endomembrane system</location>
        <topology evidence="1">Multi-pass membrane protein</topology>
    </subcellularLocation>
</comment>